<comment type="similarity">
    <text evidence="1">Belongs to the carotenoid/retinoid oxidoreductase family. CrtN subfamily.</text>
</comment>
<dbReference type="InterPro" id="IPR036188">
    <property type="entry name" value="FAD/NAD-bd_sf"/>
</dbReference>
<proteinExistence type="inferred from homology"/>
<feature type="domain" description="Amine oxidase" evidence="2">
    <location>
        <begin position="15"/>
        <end position="279"/>
    </location>
</feature>
<dbReference type="PANTHER" id="PTHR43734:SF1">
    <property type="entry name" value="PHYTOENE DESATURASE"/>
    <property type="match status" value="1"/>
</dbReference>
<dbReference type="Proteomes" id="UP000530514">
    <property type="component" value="Unassembled WGS sequence"/>
</dbReference>
<evidence type="ECO:0000313" key="3">
    <source>
        <dbReference type="EMBL" id="MBA4542662.1"/>
    </source>
</evidence>
<dbReference type="InterPro" id="IPR002937">
    <property type="entry name" value="Amino_oxidase"/>
</dbReference>
<organism evidence="3 4">
    <name type="scientific">Thermoactinomyces daqus</name>
    <dbReference type="NCBI Taxonomy" id="1329516"/>
    <lineage>
        <taxon>Bacteria</taxon>
        <taxon>Bacillati</taxon>
        <taxon>Bacillota</taxon>
        <taxon>Bacilli</taxon>
        <taxon>Bacillales</taxon>
        <taxon>Thermoactinomycetaceae</taxon>
        <taxon>Thermoactinomyces</taxon>
    </lineage>
</organism>
<reference evidence="3 4" key="1">
    <citation type="submission" date="2020-07" db="EMBL/GenBank/DDBJ databases">
        <authorList>
            <person name="Feng H."/>
        </authorList>
    </citation>
    <scope>NUCLEOTIDE SEQUENCE [LARGE SCALE GENOMIC DNA]</scope>
    <source>
        <strain evidence="4">s-11</strain>
    </source>
</reference>
<keyword evidence="4" id="KW-1185">Reference proteome</keyword>
<dbReference type="SUPFAM" id="SSF51905">
    <property type="entry name" value="FAD/NAD(P)-binding domain"/>
    <property type="match status" value="1"/>
</dbReference>
<accession>A0A7W1X9S7</accession>
<dbReference type="EMBL" id="JACEIP010000008">
    <property type="protein sequence ID" value="MBA4542662.1"/>
    <property type="molecule type" value="Genomic_DNA"/>
</dbReference>
<comment type="caution">
    <text evidence="3">The sequence shown here is derived from an EMBL/GenBank/DDBJ whole genome shotgun (WGS) entry which is preliminary data.</text>
</comment>
<dbReference type="Pfam" id="PF01593">
    <property type="entry name" value="Amino_oxidase"/>
    <property type="match status" value="1"/>
</dbReference>
<gene>
    <name evidence="3" type="ORF">H1164_07075</name>
</gene>
<dbReference type="Gene3D" id="3.90.660.50">
    <property type="match status" value="1"/>
</dbReference>
<dbReference type="GO" id="GO:0016491">
    <property type="term" value="F:oxidoreductase activity"/>
    <property type="evidence" value="ECO:0007669"/>
    <property type="project" value="InterPro"/>
</dbReference>
<sequence>MFLVSDKVIVVGGGLAGLSAAARLAYNGCKVTLLEKAPKLGGRAISIPMKGFNFNFGAHAIYARDKSILRKYEHEIGLKVDWKDFSPSKAFYDMGTFTTPMPATLEGLYRTKVLDSQNKWRFAYEVFKTMSSLERGEPGVLIGDYLQKETPQVRDLLLTIASSNFFTNEPEKIPSPLFFQYYKRLFATQRAVSYIGGGWQAIVDSFAEIIEKNGSKIITKEKVTKIELDGNRITAVYGKEEKYEADYIIFCIPPKELCQLFADTPFAKYFEEYSHYVPTQVVVYDVGLSERISSPFTYIYQKAQRVFITDISYYDITCVPDGGQLMQAVAYLNEQEIAEGKADEKVATIESVYDKHFPGWRERLVAKRISKKATVQEIKCIEDQRLMPVKFYSLPNAYFAGDWCEGDGQLSELSFSSAYNVTSHILEHAVPAEGMKKATSA</sequence>
<evidence type="ECO:0000259" key="2">
    <source>
        <dbReference type="Pfam" id="PF01593"/>
    </source>
</evidence>
<protein>
    <submittedName>
        <fullName evidence="3">NAD(P)/FAD-dependent oxidoreductase</fullName>
    </submittedName>
</protein>
<name>A0A7W1X9S7_9BACL</name>
<dbReference type="AlphaFoldDB" id="A0A7W1X9S7"/>
<evidence type="ECO:0000256" key="1">
    <source>
        <dbReference type="ARBA" id="ARBA00038322"/>
    </source>
</evidence>
<evidence type="ECO:0000313" key="4">
    <source>
        <dbReference type="Proteomes" id="UP000530514"/>
    </source>
</evidence>
<dbReference type="Gene3D" id="3.50.50.60">
    <property type="entry name" value="FAD/NAD(P)-binding domain"/>
    <property type="match status" value="1"/>
</dbReference>
<dbReference type="PANTHER" id="PTHR43734">
    <property type="entry name" value="PHYTOENE DESATURASE"/>
    <property type="match status" value="1"/>
</dbReference>
<dbReference type="OrthoDB" id="269318at2"/>